<proteinExistence type="predicted"/>
<dbReference type="EMBL" id="AY616446">
    <property type="protein sequence ID" value="AAU85052.1"/>
    <property type="molecule type" value="Genomic_DNA"/>
</dbReference>
<evidence type="ECO:0000313" key="2">
    <source>
        <dbReference type="EMBL" id="AAU85052.1"/>
    </source>
</evidence>
<accession>Q5YAA5</accession>
<dbReference type="Proteomes" id="UP000001585">
    <property type="component" value="Segment"/>
</dbReference>
<dbReference type="Pfam" id="PF06114">
    <property type="entry name" value="Peptidase_M78"/>
    <property type="match status" value="1"/>
</dbReference>
<dbReference type="InterPro" id="IPR010359">
    <property type="entry name" value="IrrE_HExxH"/>
</dbReference>
<dbReference type="KEGG" id="vg:3197289"/>
<feature type="domain" description="IrrE N-terminal-like" evidence="1">
    <location>
        <begin position="23"/>
        <end position="123"/>
    </location>
</feature>
<reference evidence="2 3" key="1">
    <citation type="journal article" date="2004" name="Extremophiles">
        <title>The Genome of BCJA1, a Bacteriophage Active Against the Alkaliphilic Bacterium, Bacillus clarkii.</title>
        <authorList>
            <person name="Kropinski A.M."/>
            <person name="Hayward M."/>
            <person name="Agnew D."/>
            <person name="Jarrell K.F."/>
        </authorList>
    </citation>
    <scope>NUCLEOTIDE SEQUENCE [LARGE SCALE GENOMIC DNA]</scope>
</reference>
<keyword evidence="3" id="KW-1185">Reference proteome</keyword>
<sequence length="136" mass="15863">MYVKKAVNQLILKYNTTCPFLLAKQLHIEIEFVNLGRKMLGFYTKNRRVPIITINESVDYMQQTFICAHELGHHELHPNINTPFLTKNTFYSIDKYEIEAHTFAIELLFANKKIITASDLEVYGIPKQIALLRKYG</sequence>
<dbReference type="RefSeq" id="YP_164383.1">
    <property type="nucleotide sequence ID" value="NC_006557.1"/>
</dbReference>
<protein>
    <submittedName>
        <fullName evidence="2">4 protein</fullName>
    </submittedName>
</protein>
<gene>
    <name evidence="2" type="primary">4</name>
</gene>
<evidence type="ECO:0000259" key="1">
    <source>
        <dbReference type="Pfam" id="PF06114"/>
    </source>
</evidence>
<dbReference type="OrthoDB" id="13179at10239"/>
<dbReference type="Gene3D" id="1.10.10.2910">
    <property type="match status" value="1"/>
</dbReference>
<organism evidence="2 3">
    <name type="scientific">Bacillus phage BCASJ1c</name>
    <dbReference type="NCBI Taxonomy" id="294382"/>
    <lineage>
        <taxon>Viruses</taxon>
        <taxon>Duplodnaviria</taxon>
        <taxon>Heunggongvirae</taxon>
        <taxon>Uroviricota</taxon>
        <taxon>Caudoviricetes</taxon>
        <taxon>Jarrellvirus</taxon>
        <taxon>Jarrellvirus BCAJ1</taxon>
    </lineage>
</organism>
<name>Q5YAA5_9CAUD</name>
<evidence type="ECO:0000313" key="3">
    <source>
        <dbReference type="Proteomes" id="UP000001585"/>
    </source>
</evidence>